<accession>A0A1L9RVI1</accession>
<proteinExistence type="predicted"/>
<sequence>MTMGNYADGGDGTAQGRQKRFQVPSSQGRWVKQLQMGIYPRHPIEDGGGLTISFLFDYLLFILVTRL</sequence>
<evidence type="ECO:0000313" key="4">
    <source>
        <dbReference type="Proteomes" id="UP000184383"/>
    </source>
</evidence>
<keyword evidence="2" id="KW-1133">Transmembrane helix</keyword>
<keyword evidence="2" id="KW-0472">Membrane</keyword>
<reference evidence="4" key="1">
    <citation type="journal article" date="2017" name="Genome Biol.">
        <title>Comparative genomics reveals high biological diversity and specific adaptations in the industrially and medically important fungal genus Aspergillus.</title>
        <authorList>
            <person name="de Vries R.P."/>
            <person name="Riley R."/>
            <person name="Wiebenga A."/>
            <person name="Aguilar-Osorio G."/>
            <person name="Amillis S."/>
            <person name="Uchima C.A."/>
            <person name="Anderluh G."/>
            <person name="Asadollahi M."/>
            <person name="Askin M."/>
            <person name="Barry K."/>
            <person name="Battaglia E."/>
            <person name="Bayram O."/>
            <person name="Benocci T."/>
            <person name="Braus-Stromeyer S.A."/>
            <person name="Caldana C."/>
            <person name="Canovas D."/>
            <person name="Cerqueira G.C."/>
            <person name="Chen F."/>
            <person name="Chen W."/>
            <person name="Choi C."/>
            <person name="Clum A."/>
            <person name="Dos Santos R.A."/>
            <person name="Damasio A.R."/>
            <person name="Diallinas G."/>
            <person name="Emri T."/>
            <person name="Fekete E."/>
            <person name="Flipphi M."/>
            <person name="Freyberg S."/>
            <person name="Gallo A."/>
            <person name="Gournas C."/>
            <person name="Habgood R."/>
            <person name="Hainaut M."/>
            <person name="Harispe M.L."/>
            <person name="Henrissat B."/>
            <person name="Hilden K.S."/>
            <person name="Hope R."/>
            <person name="Hossain A."/>
            <person name="Karabika E."/>
            <person name="Karaffa L."/>
            <person name="Karanyi Z."/>
            <person name="Krasevec N."/>
            <person name="Kuo A."/>
            <person name="Kusch H."/>
            <person name="LaButti K."/>
            <person name="Lagendijk E.L."/>
            <person name="Lapidus A."/>
            <person name="Levasseur A."/>
            <person name="Lindquist E."/>
            <person name="Lipzen A."/>
            <person name="Logrieco A.F."/>
            <person name="MacCabe A."/>
            <person name="Maekelae M.R."/>
            <person name="Malavazi I."/>
            <person name="Melin P."/>
            <person name="Meyer V."/>
            <person name="Mielnichuk N."/>
            <person name="Miskei M."/>
            <person name="Molnar A.P."/>
            <person name="Mule G."/>
            <person name="Ngan C.Y."/>
            <person name="Orejas M."/>
            <person name="Orosz E."/>
            <person name="Ouedraogo J.P."/>
            <person name="Overkamp K.M."/>
            <person name="Park H.-S."/>
            <person name="Perrone G."/>
            <person name="Piumi F."/>
            <person name="Punt P.J."/>
            <person name="Ram A.F."/>
            <person name="Ramon A."/>
            <person name="Rauscher S."/>
            <person name="Record E."/>
            <person name="Riano-Pachon D.M."/>
            <person name="Robert V."/>
            <person name="Roehrig J."/>
            <person name="Ruller R."/>
            <person name="Salamov A."/>
            <person name="Salih N.S."/>
            <person name="Samson R.A."/>
            <person name="Sandor E."/>
            <person name="Sanguinetti M."/>
            <person name="Schuetze T."/>
            <person name="Sepcic K."/>
            <person name="Shelest E."/>
            <person name="Sherlock G."/>
            <person name="Sophianopoulou V."/>
            <person name="Squina F.M."/>
            <person name="Sun H."/>
            <person name="Susca A."/>
            <person name="Todd R.B."/>
            <person name="Tsang A."/>
            <person name="Unkles S.E."/>
            <person name="van de Wiele N."/>
            <person name="van Rossen-Uffink D."/>
            <person name="Oliveira J.V."/>
            <person name="Vesth T.C."/>
            <person name="Visser J."/>
            <person name="Yu J.-H."/>
            <person name="Zhou M."/>
            <person name="Andersen M.R."/>
            <person name="Archer D.B."/>
            <person name="Baker S.E."/>
            <person name="Benoit I."/>
            <person name="Brakhage A.A."/>
            <person name="Braus G.H."/>
            <person name="Fischer R."/>
            <person name="Frisvad J.C."/>
            <person name="Goldman G.H."/>
            <person name="Houbraken J."/>
            <person name="Oakley B."/>
            <person name="Pocsi I."/>
            <person name="Scazzocchio C."/>
            <person name="Seiboth B."/>
            <person name="vanKuyk P.A."/>
            <person name="Wortman J."/>
            <person name="Dyer P.S."/>
            <person name="Grigoriev I.V."/>
        </authorList>
    </citation>
    <scope>NUCLEOTIDE SEQUENCE [LARGE SCALE GENOMIC DNA]</scope>
    <source>
        <strain evidence="4">DTO 134E9</strain>
    </source>
</reference>
<dbReference type="AlphaFoldDB" id="A0A1L9RVI1"/>
<evidence type="ECO:0000313" key="3">
    <source>
        <dbReference type="EMBL" id="OJJ38868.1"/>
    </source>
</evidence>
<protein>
    <submittedName>
        <fullName evidence="3">Uncharacterized protein</fullName>
    </submittedName>
</protein>
<dbReference type="VEuPathDB" id="FungiDB:ASPWEDRAFT_36545"/>
<dbReference type="EMBL" id="KV878210">
    <property type="protein sequence ID" value="OJJ38868.1"/>
    <property type="molecule type" value="Genomic_DNA"/>
</dbReference>
<evidence type="ECO:0000256" key="1">
    <source>
        <dbReference type="SAM" id="MobiDB-lite"/>
    </source>
</evidence>
<feature type="non-terminal residue" evidence="3">
    <location>
        <position position="67"/>
    </location>
</feature>
<gene>
    <name evidence="3" type="ORF">ASPWEDRAFT_36545</name>
</gene>
<feature type="transmembrane region" description="Helical" evidence="2">
    <location>
        <begin position="47"/>
        <end position="65"/>
    </location>
</feature>
<organism evidence="3 4">
    <name type="scientific">Aspergillus wentii DTO 134E9</name>
    <dbReference type="NCBI Taxonomy" id="1073089"/>
    <lineage>
        <taxon>Eukaryota</taxon>
        <taxon>Fungi</taxon>
        <taxon>Dikarya</taxon>
        <taxon>Ascomycota</taxon>
        <taxon>Pezizomycotina</taxon>
        <taxon>Eurotiomycetes</taxon>
        <taxon>Eurotiomycetidae</taxon>
        <taxon>Eurotiales</taxon>
        <taxon>Aspergillaceae</taxon>
        <taxon>Aspergillus</taxon>
        <taxon>Aspergillus subgen. Cremei</taxon>
    </lineage>
</organism>
<dbReference type="Proteomes" id="UP000184383">
    <property type="component" value="Unassembled WGS sequence"/>
</dbReference>
<keyword evidence="4" id="KW-1185">Reference proteome</keyword>
<name>A0A1L9RVI1_ASPWE</name>
<feature type="region of interest" description="Disordered" evidence="1">
    <location>
        <begin position="1"/>
        <end position="25"/>
    </location>
</feature>
<keyword evidence="2" id="KW-0812">Transmembrane</keyword>
<dbReference type="RefSeq" id="XP_040692544.1">
    <property type="nucleotide sequence ID" value="XM_040834485.1"/>
</dbReference>
<dbReference type="GeneID" id="63750333"/>
<evidence type="ECO:0000256" key="2">
    <source>
        <dbReference type="SAM" id="Phobius"/>
    </source>
</evidence>